<dbReference type="AlphaFoldDB" id="A0A5E8BNW4"/>
<dbReference type="OrthoDB" id="4009808at2759"/>
<keyword evidence="2" id="KW-1185">Reference proteome</keyword>
<organism evidence="1 2">
    <name type="scientific">Magnusiomyces paraingens</name>
    <dbReference type="NCBI Taxonomy" id="2606893"/>
    <lineage>
        <taxon>Eukaryota</taxon>
        <taxon>Fungi</taxon>
        <taxon>Dikarya</taxon>
        <taxon>Ascomycota</taxon>
        <taxon>Saccharomycotina</taxon>
        <taxon>Dipodascomycetes</taxon>
        <taxon>Dipodascales</taxon>
        <taxon>Dipodascaceae</taxon>
        <taxon>Magnusiomyces</taxon>
    </lineage>
</organism>
<accession>A0A5E8BNW4</accession>
<dbReference type="EMBL" id="CABVLU010000003">
    <property type="protein sequence ID" value="VVT52993.1"/>
    <property type="molecule type" value="Genomic_DNA"/>
</dbReference>
<gene>
    <name evidence="1" type="ORF">SAPINGB_P003350</name>
</gene>
<dbReference type="RefSeq" id="XP_031853959.1">
    <property type="nucleotide sequence ID" value="XM_031998068.1"/>
</dbReference>
<sequence>MLSSSAVFTLNLGVTMFGYGADATGLHSLTKFSSDAESQRNAFTNTPTVLYVRRDRSDRHRVANVFDSNGNKIYTFERRTMFSPIWSMYNADRLEVATVKVGIIHRSIDFHMKPEIKHREMALSLGYGGLSRMFYLNDGAPYEWSRASKYLERIVNPGGGSEEIRQRVAFVRLMRQLKFDFELLVDETEIDLEVALTTSYIAMNTLWGIGEQVETTGPTKVFPFISEKFYEDEEYIQSREVGMVYSYDSQDGDVDPVEIKKCGSSTVAAELEVERLCMDKAARTDESSQCEPGSTVNN</sequence>
<dbReference type="GeneID" id="43582168"/>
<evidence type="ECO:0000313" key="1">
    <source>
        <dbReference type="EMBL" id="VVT52993.1"/>
    </source>
</evidence>
<evidence type="ECO:0000313" key="2">
    <source>
        <dbReference type="Proteomes" id="UP000398389"/>
    </source>
</evidence>
<name>A0A5E8BNW4_9ASCO</name>
<dbReference type="Proteomes" id="UP000398389">
    <property type="component" value="Unassembled WGS sequence"/>
</dbReference>
<protein>
    <submittedName>
        <fullName evidence="1">Uncharacterized protein</fullName>
    </submittedName>
</protein>
<reference evidence="1 2" key="1">
    <citation type="submission" date="2019-09" db="EMBL/GenBank/DDBJ databases">
        <authorList>
            <person name="Brejova B."/>
        </authorList>
    </citation>
    <scope>NUCLEOTIDE SEQUENCE [LARGE SCALE GENOMIC DNA]</scope>
</reference>
<proteinExistence type="predicted"/>